<dbReference type="InterPro" id="IPR019713">
    <property type="entry name" value="Memb_YlaC"/>
</dbReference>
<name>A0A7H4N5Y3_9ENTR</name>
<feature type="transmembrane region" description="Helical" evidence="1">
    <location>
        <begin position="36"/>
        <end position="56"/>
    </location>
</feature>
<dbReference type="Pfam" id="PF10777">
    <property type="entry name" value="YlaC"/>
    <property type="match status" value="1"/>
</dbReference>
<protein>
    <submittedName>
        <fullName evidence="2">Inner membrane protein</fullName>
    </submittedName>
</protein>
<dbReference type="EMBL" id="UGMS01000001">
    <property type="protein sequence ID" value="STV79019.1"/>
    <property type="molecule type" value="Genomic_DNA"/>
</dbReference>
<accession>A0A7H4N5Y3</accession>
<dbReference type="Proteomes" id="UP000254863">
    <property type="component" value="Unassembled WGS sequence"/>
</dbReference>
<evidence type="ECO:0000313" key="2">
    <source>
        <dbReference type="EMBL" id="STV79019.1"/>
    </source>
</evidence>
<keyword evidence="1" id="KW-0472">Membrane</keyword>
<proteinExistence type="predicted"/>
<evidence type="ECO:0000313" key="3">
    <source>
        <dbReference type="Proteomes" id="UP000254863"/>
    </source>
</evidence>
<evidence type="ECO:0000256" key="1">
    <source>
        <dbReference type="SAM" id="Phobius"/>
    </source>
</evidence>
<keyword evidence="1" id="KW-1133">Transmembrane helix</keyword>
<comment type="caution">
    <text evidence="2">The sequence shown here is derived from an EMBL/GenBank/DDBJ whole genome shotgun (WGS) entry which is preliminary data.</text>
</comment>
<reference evidence="2 3" key="1">
    <citation type="submission" date="2018-06" db="EMBL/GenBank/DDBJ databases">
        <authorList>
            <consortium name="Pathogen Informatics"/>
            <person name="Doyle S."/>
        </authorList>
    </citation>
    <scope>NUCLEOTIDE SEQUENCE [LARGE SCALE GENOMIC DNA]</scope>
    <source>
        <strain evidence="2 3">NCTC11685</strain>
    </source>
</reference>
<organism evidence="2 3">
    <name type="scientific">Klebsiella michiganensis</name>
    <dbReference type="NCBI Taxonomy" id="1134687"/>
    <lineage>
        <taxon>Bacteria</taxon>
        <taxon>Pseudomonadati</taxon>
        <taxon>Pseudomonadota</taxon>
        <taxon>Gammaproteobacteria</taxon>
        <taxon>Enterobacterales</taxon>
        <taxon>Enterobacteriaceae</taxon>
        <taxon>Klebsiella/Raoultella group</taxon>
        <taxon>Klebsiella</taxon>
    </lineage>
</organism>
<keyword evidence="1" id="KW-0812">Transmembrane</keyword>
<dbReference type="AlphaFoldDB" id="A0A7H4N5Y3"/>
<gene>
    <name evidence="2" type="primary">ylaC</name>
    <name evidence="2" type="ORF">NCTC11685_02465</name>
</gene>
<feature type="transmembrane region" description="Helical" evidence="1">
    <location>
        <begin position="62"/>
        <end position="82"/>
    </location>
</feature>
<sequence>MTEIQLLLKSTIDELNVKEKRDNRPRFSISFIRNHPWLFVAMYAAFLATLIVMLRSETLVDSVWLLIVLFVLLNGFFFFDVYPRYRYEDIDVLDFRVCYNGEWYNTRFVPEQLLERILQSPRVGSETKGSATKNDRHQRRTLLLRCVFSYPRRSSAIRRFSVRTAAIKCEADVLP</sequence>